<evidence type="ECO:0000259" key="5">
    <source>
        <dbReference type="SMART" id="SM00829"/>
    </source>
</evidence>
<dbReference type="InterPro" id="IPR036291">
    <property type="entry name" value="NAD(P)-bd_dom_sf"/>
</dbReference>
<reference evidence="7" key="1">
    <citation type="journal article" date="2019" name="Int. J. Syst. Evol. Microbiol.">
        <title>The Global Catalogue of Microorganisms (GCM) 10K type strain sequencing project: providing services to taxonomists for standard genome sequencing and annotation.</title>
        <authorList>
            <consortium name="The Broad Institute Genomics Platform"/>
            <consortium name="The Broad Institute Genome Sequencing Center for Infectious Disease"/>
            <person name="Wu L."/>
            <person name="Ma J."/>
        </authorList>
    </citation>
    <scope>NUCLEOTIDE SEQUENCE [LARGE SCALE GENOMIC DNA]</scope>
    <source>
        <strain evidence="7">CGMCC 1.8957</strain>
    </source>
</reference>
<dbReference type="InterPro" id="IPR013149">
    <property type="entry name" value="ADH-like_C"/>
</dbReference>
<comment type="caution">
    <text evidence="6">The sequence shown here is derived from an EMBL/GenBank/DDBJ whole genome shotgun (WGS) entry which is preliminary data.</text>
</comment>
<dbReference type="InterPro" id="IPR020843">
    <property type="entry name" value="ER"/>
</dbReference>
<keyword evidence="2 4" id="KW-0862">Zinc</keyword>
<dbReference type="Pfam" id="PF00107">
    <property type="entry name" value="ADH_zinc_N"/>
    <property type="match status" value="1"/>
</dbReference>
<dbReference type="RefSeq" id="WP_189677369.1">
    <property type="nucleotide sequence ID" value="NZ_BNAQ01000006.1"/>
</dbReference>
<organism evidence="6 7">
    <name type="scientific">Sphingomonas glacialis</name>
    <dbReference type="NCBI Taxonomy" id="658225"/>
    <lineage>
        <taxon>Bacteria</taxon>
        <taxon>Pseudomonadati</taxon>
        <taxon>Pseudomonadota</taxon>
        <taxon>Alphaproteobacteria</taxon>
        <taxon>Sphingomonadales</taxon>
        <taxon>Sphingomonadaceae</taxon>
        <taxon>Sphingomonas</taxon>
    </lineage>
</organism>
<keyword evidence="3" id="KW-0560">Oxidoreductase</keyword>
<dbReference type="Gene3D" id="3.90.180.10">
    <property type="entry name" value="Medium-chain alcohol dehydrogenases, catalytic domain"/>
    <property type="match status" value="1"/>
</dbReference>
<gene>
    <name evidence="6" type="ORF">GCM10008023_35620</name>
</gene>
<dbReference type="CDD" id="cd08239">
    <property type="entry name" value="THR_DH_like"/>
    <property type="match status" value="1"/>
</dbReference>
<keyword evidence="7" id="KW-1185">Reference proteome</keyword>
<dbReference type="Proteomes" id="UP000652430">
    <property type="component" value="Unassembled WGS sequence"/>
</dbReference>
<evidence type="ECO:0000256" key="1">
    <source>
        <dbReference type="ARBA" id="ARBA00022723"/>
    </source>
</evidence>
<name>A0ABQ3LRG8_9SPHN</name>
<evidence type="ECO:0000256" key="3">
    <source>
        <dbReference type="ARBA" id="ARBA00023002"/>
    </source>
</evidence>
<dbReference type="InterPro" id="IPR013154">
    <property type="entry name" value="ADH-like_N"/>
</dbReference>
<proteinExistence type="inferred from homology"/>
<dbReference type="InterPro" id="IPR011032">
    <property type="entry name" value="GroES-like_sf"/>
</dbReference>
<evidence type="ECO:0000313" key="7">
    <source>
        <dbReference type="Proteomes" id="UP000652430"/>
    </source>
</evidence>
<dbReference type="SUPFAM" id="SSF51735">
    <property type="entry name" value="NAD(P)-binding Rossmann-fold domains"/>
    <property type="match status" value="1"/>
</dbReference>
<protein>
    <submittedName>
        <fullName evidence="6">Alcohol dehydrogenase</fullName>
    </submittedName>
</protein>
<accession>A0ABQ3LRG8</accession>
<dbReference type="SUPFAM" id="SSF50129">
    <property type="entry name" value="GroES-like"/>
    <property type="match status" value="1"/>
</dbReference>
<evidence type="ECO:0000256" key="2">
    <source>
        <dbReference type="ARBA" id="ARBA00022833"/>
    </source>
</evidence>
<dbReference type="SMART" id="SM00829">
    <property type="entry name" value="PKS_ER"/>
    <property type="match status" value="1"/>
</dbReference>
<evidence type="ECO:0000313" key="6">
    <source>
        <dbReference type="EMBL" id="GHH23985.1"/>
    </source>
</evidence>
<dbReference type="InterPro" id="IPR002328">
    <property type="entry name" value="ADH_Zn_CS"/>
</dbReference>
<dbReference type="Pfam" id="PF08240">
    <property type="entry name" value="ADH_N"/>
    <property type="match status" value="1"/>
</dbReference>
<evidence type="ECO:0000256" key="4">
    <source>
        <dbReference type="RuleBase" id="RU361277"/>
    </source>
</evidence>
<keyword evidence="1 4" id="KW-0479">Metal-binding</keyword>
<feature type="domain" description="Enoyl reductase (ER)" evidence="5">
    <location>
        <begin position="8"/>
        <end position="347"/>
    </location>
</feature>
<dbReference type="PANTHER" id="PTHR43401">
    <property type="entry name" value="L-THREONINE 3-DEHYDROGENASE"/>
    <property type="match status" value="1"/>
</dbReference>
<dbReference type="EMBL" id="BNAQ01000006">
    <property type="protein sequence ID" value="GHH23985.1"/>
    <property type="molecule type" value="Genomic_DNA"/>
</dbReference>
<comment type="similarity">
    <text evidence="4">Belongs to the zinc-containing alcohol dehydrogenase family.</text>
</comment>
<dbReference type="PROSITE" id="PS00059">
    <property type="entry name" value="ADH_ZINC"/>
    <property type="match status" value="1"/>
</dbReference>
<sequence>MRGVVFTGDRTLELMDFPDPEPGPEEVVLAIRASGMCGSDLKFYRPPAGAAFKALGLRDTGEPIIAGHEPAGEVVAVGRDVDPRMARIGMRAMVYHYDGCHACPSCRTGWWQMCENGPVTYGLNGHGGHAPYMKVPARTLVALPEELSFATGAAISCGTGTAYQALVRAEVSARDTVAVFGQGPVGLSATQLAAAMGAQVIAVDISGERVERALEFGAVHAIDASVADPVEAIMALTGGRGVSKAFDTSGVAAGRLGAVRSCGKWATACFVGEGGDVTFNVSPDIMRKQLTIMGSWTFSNVGQAECTQFIANHGIEVDRLFTDRWTIEEADAAYRDFDQQLGGKAVFI</sequence>
<dbReference type="InterPro" id="IPR050129">
    <property type="entry name" value="Zn_alcohol_dh"/>
</dbReference>
<comment type="cofactor">
    <cofactor evidence="4">
        <name>Zn(2+)</name>
        <dbReference type="ChEBI" id="CHEBI:29105"/>
    </cofactor>
</comment>
<dbReference type="PANTHER" id="PTHR43401:SF5">
    <property type="entry name" value="ALCOHOL DEHYDROGENASE-RELATED"/>
    <property type="match status" value="1"/>
</dbReference>